<dbReference type="EMBL" id="AP014685">
    <property type="protein sequence ID" value="BAR55909.1"/>
    <property type="molecule type" value="Genomic_DNA"/>
</dbReference>
<organism evidence="2 3">
    <name type="scientific">Bradyrhizobium diazoefficiens</name>
    <dbReference type="NCBI Taxonomy" id="1355477"/>
    <lineage>
        <taxon>Bacteria</taxon>
        <taxon>Pseudomonadati</taxon>
        <taxon>Pseudomonadota</taxon>
        <taxon>Alphaproteobacteria</taxon>
        <taxon>Hyphomicrobiales</taxon>
        <taxon>Nitrobacteraceae</taxon>
        <taxon>Bradyrhizobium</taxon>
    </lineage>
</organism>
<gene>
    <name evidence="2" type="ORF">NK6_2728</name>
</gene>
<reference evidence="2 3" key="1">
    <citation type="submission" date="2014-11" db="EMBL/GenBank/DDBJ databases">
        <title>Symbiosis island explosion on the genome of extra-slow-growing strains of soybean bradyrhizobia with massive insertion sequences.</title>
        <authorList>
            <person name="Iida T."/>
            <person name="Minamisawa K."/>
        </authorList>
    </citation>
    <scope>NUCLEOTIDE SEQUENCE [LARGE SCALE GENOMIC DNA]</scope>
    <source>
        <strain evidence="2 3">NK6</strain>
    </source>
</reference>
<protein>
    <submittedName>
        <fullName evidence="2">Uncharacterized protein</fullName>
    </submittedName>
</protein>
<dbReference type="AlphaFoldDB" id="A0A0E4FSM9"/>
<accession>A0A0E4FSM9</accession>
<evidence type="ECO:0000313" key="2">
    <source>
        <dbReference type="EMBL" id="BAR55909.1"/>
    </source>
</evidence>
<dbReference type="Proteomes" id="UP000063308">
    <property type="component" value="Chromosome"/>
</dbReference>
<proteinExistence type="predicted"/>
<evidence type="ECO:0000313" key="3">
    <source>
        <dbReference type="Proteomes" id="UP000063308"/>
    </source>
</evidence>
<feature type="region of interest" description="Disordered" evidence="1">
    <location>
        <begin position="1"/>
        <end position="23"/>
    </location>
</feature>
<sequence length="56" mass="6132">MGSFHVKGGRPAHSARRAQTGVEKTPACLGCRMAWEIWGKPEARRGLKNTRLATTP</sequence>
<evidence type="ECO:0000256" key="1">
    <source>
        <dbReference type="SAM" id="MobiDB-lite"/>
    </source>
</evidence>
<feature type="compositionally biased region" description="Basic residues" evidence="1">
    <location>
        <begin position="7"/>
        <end position="16"/>
    </location>
</feature>
<name>A0A0E4FSM9_9BRAD</name>